<dbReference type="InterPro" id="IPR019658">
    <property type="entry name" value="DUF2515"/>
</dbReference>
<comment type="caution">
    <text evidence="1">The sequence shown here is derived from an EMBL/GenBank/DDBJ whole genome shotgun (WGS) entry which is preliminary data.</text>
</comment>
<reference evidence="1 2" key="1">
    <citation type="submission" date="2021-07" db="EMBL/GenBank/DDBJ databases">
        <title>Paenibacillus radiodurans sp. nov., isolated from the southeastern edge of Tengger Desert.</title>
        <authorList>
            <person name="Zhang G."/>
        </authorList>
    </citation>
    <scope>NUCLEOTIDE SEQUENCE [LARGE SCALE GENOMIC DNA]</scope>
    <source>
        <strain evidence="1 2">CCM 7311</strain>
    </source>
</reference>
<name>A0ABS7CGP5_9BACL</name>
<protein>
    <submittedName>
        <fullName evidence="1">DUF2515 domain-containing protein</fullName>
    </submittedName>
</protein>
<dbReference type="Pfam" id="PF10720">
    <property type="entry name" value="DUF2515"/>
    <property type="match status" value="1"/>
</dbReference>
<evidence type="ECO:0000313" key="1">
    <source>
        <dbReference type="EMBL" id="MBW7459781.1"/>
    </source>
</evidence>
<feature type="non-terminal residue" evidence="1">
    <location>
        <position position="265"/>
    </location>
</feature>
<dbReference type="Proteomes" id="UP001519887">
    <property type="component" value="Unassembled WGS sequence"/>
</dbReference>
<gene>
    <name evidence="1" type="ORF">K0U00_37550</name>
</gene>
<evidence type="ECO:0000313" key="2">
    <source>
        <dbReference type="Proteomes" id="UP001519887"/>
    </source>
</evidence>
<sequence length="265" mass="30880">MKAIRLLEEKRNARKLSRRLADTAKLPRLHEDSVRRLHTAWTEMNKAAESDRAEHSGKHKEINKAERTLLYRIQLDAERANRNNMTRTEAYRAIYFRCPELHWALLAHMVSRNGGWNMTDLQGDWLPRLLPEEQRRSDFLLLERANALIFSDAYPQLLLYEAGKRNGMNYSHLLPELGVSSFMSCVWAQFWQRKETALLTTALIVNEQHFIEKRVVEQPFYKEHVLSKLVFQLQSPLQTNAVFMPYGSPVAGQMKLAGLVLEDFS</sequence>
<dbReference type="EMBL" id="JAHZIK010001829">
    <property type="protein sequence ID" value="MBW7459781.1"/>
    <property type="molecule type" value="Genomic_DNA"/>
</dbReference>
<accession>A0ABS7CGP5</accession>
<organism evidence="1 2">
    <name type="scientific">Paenibacillus sepulcri</name>
    <dbReference type="NCBI Taxonomy" id="359917"/>
    <lineage>
        <taxon>Bacteria</taxon>
        <taxon>Bacillati</taxon>
        <taxon>Bacillota</taxon>
        <taxon>Bacilli</taxon>
        <taxon>Bacillales</taxon>
        <taxon>Paenibacillaceae</taxon>
        <taxon>Paenibacillus</taxon>
    </lineage>
</organism>
<proteinExistence type="predicted"/>
<keyword evidence="2" id="KW-1185">Reference proteome</keyword>